<dbReference type="InterPro" id="IPR036886">
    <property type="entry name" value="Villin_headpiece_dom_sf"/>
</dbReference>
<dbReference type="CDD" id="cd11293">
    <property type="entry name" value="gelsolin_S4_like"/>
    <property type="match status" value="1"/>
</dbReference>
<dbReference type="Pfam" id="PF00626">
    <property type="entry name" value="Gelsolin"/>
    <property type="match status" value="5"/>
</dbReference>
<evidence type="ECO:0000313" key="6">
    <source>
        <dbReference type="Proteomes" id="UP001206925"/>
    </source>
</evidence>
<dbReference type="SUPFAM" id="SSF55753">
    <property type="entry name" value="Actin depolymerizing proteins"/>
    <property type="match status" value="6"/>
</dbReference>
<evidence type="ECO:0000256" key="2">
    <source>
        <dbReference type="ARBA" id="ARBA00022737"/>
    </source>
</evidence>
<dbReference type="FunFam" id="3.40.20.10:FF:000002">
    <property type="entry name" value="Gelsolin"/>
    <property type="match status" value="1"/>
</dbReference>
<dbReference type="PANTHER" id="PTHR11977">
    <property type="entry name" value="VILLIN"/>
    <property type="match status" value="1"/>
</dbReference>
<dbReference type="CDD" id="cd11289">
    <property type="entry name" value="gelsolin_S2_like"/>
    <property type="match status" value="1"/>
</dbReference>
<dbReference type="Proteomes" id="UP001206925">
    <property type="component" value="Unassembled WGS sequence"/>
</dbReference>
<accession>A0AAD5GF82</accession>
<dbReference type="InterPro" id="IPR007122">
    <property type="entry name" value="Villin/Gelsolin"/>
</dbReference>
<dbReference type="SMART" id="SM00153">
    <property type="entry name" value="VHP"/>
    <property type="match status" value="1"/>
</dbReference>
<dbReference type="GO" id="GO:0007015">
    <property type="term" value="P:actin filament organization"/>
    <property type="evidence" value="ECO:0007669"/>
    <property type="project" value="UniProtKB-ARBA"/>
</dbReference>
<proteinExistence type="predicted"/>
<protein>
    <recommendedName>
        <fullName evidence="4">HP domain-containing protein</fullName>
    </recommendedName>
</protein>
<gene>
    <name evidence="5" type="ORF">M8C21_031114</name>
</gene>
<dbReference type="GO" id="GO:0051014">
    <property type="term" value="P:actin filament severing"/>
    <property type="evidence" value="ECO:0007669"/>
    <property type="project" value="TreeGrafter"/>
</dbReference>
<dbReference type="CDD" id="cd11291">
    <property type="entry name" value="gelsolin_S6_like"/>
    <property type="match status" value="1"/>
</dbReference>
<reference evidence="5" key="1">
    <citation type="submission" date="2022-06" db="EMBL/GenBank/DDBJ databases">
        <title>Uncovering the hologenomic basis of an extraordinary plant invasion.</title>
        <authorList>
            <person name="Bieker V.C."/>
            <person name="Martin M.D."/>
            <person name="Gilbert T."/>
            <person name="Hodgins K."/>
            <person name="Battlay P."/>
            <person name="Petersen B."/>
            <person name="Wilson J."/>
        </authorList>
    </citation>
    <scope>NUCLEOTIDE SEQUENCE</scope>
    <source>
        <strain evidence="5">AA19_3_7</strain>
        <tissue evidence="5">Leaf</tissue>
    </source>
</reference>
<dbReference type="CDD" id="cd11292">
    <property type="entry name" value="gelsolin_S3_like"/>
    <property type="match status" value="1"/>
</dbReference>
<feature type="compositionally biased region" description="Pro residues" evidence="3">
    <location>
        <begin position="842"/>
        <end position="852"/>
    </location>
</feature>
<evidence type="ECO:0000259" key="4">
    <source>
        <dbReference type="PROSITE" id="PS51089"/>
    </source>
</evidence>
<dbReference type="GO" id="GO:0051693">
    <property type="term" value="P:actin filament capping"/>
    <property type="evidence" value="ECO:0007669"/>
    <property type="project" value="UniProtKB-KW"/>
</dbReference>
<dbReference type="CDD" id="cd11288">
    <property type="entry name" value="gelsolin_S5_like"/>
    <property type="match status" value="1"/>
</dbReference>
<dbReference type="AlphaFoldDB" id="A0AAD5GF82"/>
<dbReference type="InterPro" id="IPR029006">
    <property type="entry name" value="ADF-H/Gelsolin-like_dom_sf"/>
</dbReference>
<dbReference type="PRINTS" id="PR00597">
    <property type="entry name" value="GELSOLIN"/>
</dbReference>
<dbReference type="EMBL" id="JAMZMK010008490">
    <property type="protein sequence ID" value="KAI7740200.1"/>
    <property type="molecule type" value="Genomic_DNA"/>
</dbReference>
<feature type="compositionally biased region" description="Basic and acidic residues" evidence="3">
    <location>
        <begin position="882"/>
        <end position="891"/>
    </location>
</feature>
<dbReference type="GO" id="GO:0051015">
    <property type="term" value="F:actin filament binding"/>
    <property type="evidence" value="ECO:0007669"/>
    <property type="project" value="InterPro"/>
</dbReference>
<organism evidence="5 6">
    <name type="scientific">Ambrosia artemisiifolia</name>
    <name type="common">Common ragweed</name>
    <dbReference type="NCBI Taxonomy" id="4212"/>
    <lineage>
        <taxon>Eukaryota</taxon>
        <taxon>Viridiplantae</taxon>
        <taxon>Streptophyta</taxon>
        <taxon>Embryophyta</taxon>
        <taxon>Tracheophyta</taxon>
        <taxon>Spermatophyta</taxon>
        <taxon>Magnoliopsida</taxon>
        <taxon>eudicotyledons</taxon>
        <taxon>Gunneridae</taxon>
        <taxon>Pentapetalae</taxon>
        <taxon>asterids</taxon>
        <taxon>campanulids</taxon>
        <taxon>Asterales</taxon>
        <taxon>Asteraceae</taxon>
        <taxon>Asteroideae</taxon>
        <taxon>Heliantheae alliance</taxon>
        <taxon>Heliantheae</taxon>
        <taxon>Ambrosia</taxon>
    </lineage>
</organism>
<dbReference type="Pfam" id="PF02209">
    <property type="entry name" value="VHP"/>
    <property type="match status" value="1"/>
</dbReference>
<dbReference type="PROSITE" id="PS51089">
    <property type="entry name" value="HP"/>
    <property type="match status" value="1"/>
</dbReference>
<dbReference type="PANTHER" id="PTHR11977:SF132">
    <property type="entry name" value="VILLIN HEADPIECE, VILLIN_GELSOLIN, ADF-H_GELSOLIN-LIKE DOMAIN PROTEIN-RELATED"/>
    <property type="match status" value="1"/>
</dbReference>
<feature type="domain" description="HP" evidence="4">
    <location>
        <begin position="900"/>
        <end position="965"/>
    </location>
</feature>
<evidence type="ECO:0000256" key="1">
    <source>
        <dbReference type="ARBA" id="ARBA00022467"/>
    </source>
</evidence>
<dbReference type="InterPro" id="IPR007123">
    <property type="entry name" value="Gelsolin-like_dom"/>
</dbReference>
<keyword evidence="2" id="KW-0677">Repeat</keyword>
<feature type="compositionally biased region" description="Polar residues" evidence="3">
    <location>
        <begin position="901"/>
        <end position="910"/>
    </location>
</feature>
<dbReference type="SUPFAM" id="SSF47050">
    <property type="entry name" value="VHP, Villin headpiece domain"/>
    <property type="match status" value="1"/>
</dbReference>
<dbReference type="Gene3D" id="1.10.950.10">
    <property type="entry name" value="Villin headpiece domain"/>
    <property type="match status" value="1"/>
</dbReference>
<evidence type="ECO:0000256" key="3">
    <source>
        <dbReference type="SAM" id="MobiDB-lite"/>
    </source>
</evidence>
<evidence type="ECO:0000313" key="5">
    <source>
        <dbReference type="EMBL" id="KAI7740200.1"/>
    </source>
</evidence>
<name>A0AAD5GF82_AMBAR</name>
<feature type="compositionally biased region" description="Polar residues" evidence="3">
    <location>
        <begin position="862"/>
        <end position="881"/>
    </location>
</feature>
<dbReference type="CDD" id="cd11290">
    <property type="entry name" value="gelsolin_S1_like"/>
    <property type="match status" value="1"/>
</dbReference>
<dbReference type="InterPro" id="IPR003128">
    <property type="entry name" value="Villin_headpiece"/>
</dbReference>
<comment type="caution">
    <text evidence="5">The sequence shown here is derived from an EMBL/GenBank/DDBJ whole genome shotgun (WGS) entry which is preliminary data.</text>
</comment>
<feature type="region of interest" description="Disordered" evidence="3">
    <location>
        <begin position="801"/>
        <end position="910"/>
    </location>
</feature>
<dbReference type="SMART" id="SM00262">
    <property type="entry name" value="GEL"/>
    <property type="match status" value="6"/>
</dbReference>
<keyword evidence="6" id="KW-1185">Reference proteome</keyword>
<dbReference type="Gene3D" id="3.40.20.10">
    <property type="entry name" value="Severin"/>
    <property type="match status" value="6"/>
</dbReference>
<sequence length="965" mass="106695">MSTKVSEPAFQGVGQKVGIEIWRIENLQPVPLPNSDYGRFYSGDSYIVLKTAGKAGAYRYDIHFWLGKDTSQDEAGTASMKAVELDVILGSRAVQYRELQSHESNRFLSYFKPCLMPLEGGFSSGLKTDENFETRLYTCEGKRVARLKQVPFTQSSLNHDEIFILDTKDKIFQFNGTNTNNQERSKALEVVQLLKDKYHDGKCNVAIVDDGKQDEKQQSEGHSGEFWALFGGFASIGKKSASEDDIIPEKTAAKLYCIAGGQIQDVVGELSKSLLHNDKCYILYCGTHVFIWVGRATRLEDKKAAVQTAEEFIVNHNIPKSTLVTRIMQGHETSLFKSNFGSWTSASAAAPFEGALLKQQAGLIKGQTKPSPVEEEVPPLLPVNGELEVWHIDGESKTPVPKEDIGKFYSGDCYICLYSYDVNDKKDHYLCCWIGKDSIQEDQTLASQLTTSMFKSLKNKPVQGRVYQGKEPPQFIAIFQPMIVLKGGLSSGYKSYVADKGSKDETYSPDASALIEISGTAIHNNKALQVDVAATSLNSYGCFIAQSSSAVFTWYGNQSTVEQQQLTGKVVEFLKPGAPIKLAREGKESLAFWLAVGGKQSYDSKKLTQEVVREPRLFEMLSNKGKFEIEEIYNFEQDDLLAEDFMILDTHAEVIVWVGQSVDPKEKQNAFEIGQKYIELAASLDGLSPYVPLYRVPEGSEPCFFTTYFSWDPSKATVQGNSFKKKAILLFGPGVIEKHDNKPEVNRGGATQRASAMAALTSAFKSSTVTKTTTVSAPRIFNRASQRAAAVAALSNVLTAERKGPLPDSPPSRHLKKNPSSGPNSPGTNSGIVDQAAAAAPAPAPAPAPDPSPVKSEEPSSAIENNEVSEAANETSEPNPETNKEESSVKEPEEDEKGCEDTQSTYTYDQLKAKSTNPVTGIDFKKRETYLSDEDFEDVFKMTKEKFYELPRWKQDHIKKKFDLF</sequence>
<feature type="compositionally biased region" description="Low complexity" evidence="3">
    <location>
        <begin position="818"/>
        <end position="841"/>
    </location>
</feature>
<keyword evidence="1" id="KW-0117">Actin capping</keyword>